<evidence type="ECO:0000256" key="2">
    <source>
        <dbReference type="SAM" id="Phobius"/>
    </source>
</evidence>
<accession>A0ABV2YX70</accession>
<comment type="caution">
    <text evidence="3">The sequence shown here is derived from an EMBL/GenBank/DDBJ whole genome shotgun (WGS) entry which is preliminary data.</text>
</comment>
<keyword evidence="2" id="KW-0472">Membrane</keyword>
<organism evidence="3 4">
    <name type="scientific">Streptomyces catenulae</name>
    <dbReference type="NCBI Taxonomy" id="66875"/>
    <lineage>
        <taxon>Bacteria</taxon>
        <taxon>Bacillati</taxon>
        <taxon>Actinomycetota</taxon>
        <taxon>Actinomycetes</taxon>
        <taxon>Kitasatosporales</taxon>
        <taxon>Streptomycetaceae</taxon>
        <taxon>Streptomyces</taxon>
    </lineage>
</organism>
<keyword evidence="2" id="KW-1133">Transmembrane helix</keyword>
<dbReference type="EMBL" id="JBEZVI010000006">
    <property type="protein sequence ID" value="MEU3710355.1"/>
    <property type="molecule type" value="Genomic_DNA"/>
</dbReference>
<evidence type="ECO:0008006" key="5">
    <source>
        <dbReference type="Google" id="ProtNLM"/>
    </source>
</evidence>
<feature type="compositionally biased region" description="Pro residues" evidence="1">
    <location>
        <begin position="130"/>
        <end position="160"/>
    </location>
</feature>
<feature type="compositionally biased region" description="Basic and acidic residues" evidence="1">
    <location>
        <begin position="161"/>
        <end position="177"/>
    </location>
</feature>
<keyword evidence="2" id="KW-0812">Transmembrane</keyword>
<protein>
    <recommendedName>
        <fullName evidence="5">Gram-positive cocci surface proteins LPxTG domain-containing protein</fullName>
    </recommendedName>
</protein>
<dbReference type="RefSeq" id="WP_359041103.1">
    <property type="nucleotide sequence ID" value="NZ_JBEZVI010000006.1"/>
</dbReference>
<dbReference type="Proteomes" id="UP001550853">
    <property type="component" value="Unassembled WGS sequence"/>
</dbReference>
<feature type="transmembrane region" description="Helical" evidence="2">
    <location>
        <begin position="251"/>
        <end position="270"/>
    </location>
</feature>
<feature type="compositionally biased region" description="Pro residues" evidence="1">
    <location>
        <begin position="200"/>
        <end position="212"/>
    </location>
</feature>
<gene>
    <name evidence="3" type="ORF">AB0E61_09655</name>
</gene>
<evidence type="ECO:0000313" key="4">
    <source>
        <dbReference type="Proteomes" id="UP001550853"/>
    </source>
</evidence>
<keyword evidence="4" id="KW-1185">Reference proteome</keyword>
<evidence type="ECO:0000313" key="3">
    <source>
        <dbReference type="EMBL" id="MEU3710355.1"/>
    </source>
</evidence>
<feature type="region of interest" description="Disordered" evidence="1">
    <location>
        <begin position="84"/>
        <end position="244"/>
    </location>
</feature>
<name>A0ABV2YX70_9ACTN</name>
<reference evidence="3 4" key="1">
    <citation type="submission" date="2024-06" db="EMBL/GenBank/DDBJ databases">
        <title>The Natural Products Discovery Center: Release of the First 8490 Sequenced Strains for Exploring Actinobacteria Biosynthetic Diversity.</title>
        <authorList>
            <person name="Kalkreuter E."/>
            <person name="Kautsar S.A."/>
            <person name="Yang D."/>
            <person name="Bader C.D."/>
            <person name="Teijaro C.N."/>
            <person name="Fluegel L."/>
            <person name="Davis C.M."/>
            <person name="Simpson J.R."/>
            <person name="Lauterbach L."/>
            <person name="Steele A.D."/>
            <person name="Gui C."/>
            <person name="Meng S."/>
            <person name="Li G."/>
            <person name="Viehrig K."/>
            <person name="Ye F."/>
            <person name="Su P."/>
            <person name="Kiefer A.F."/>
            <person name="Nichols A."/>
            <person name="Cepeda A.J."/>
            <person name="Yan W."/>
            <person name="Fan B."/>
            <person name="Jiang Y."/>
            <person name="Adhikari A."/>
            <person name="Zheng C.-J."/>
            <person name="Schuster L."/>
            <person name="Cowan T.M."/>
            <person name="Smanski M.J."/>
            <person name="Chevrette M.G."/>
            <person name="De Carvalho L.P.S."/>
            <person name="Shen B."/>
        </authorList>
    </citation>
    <scope>NUCLEOTIDE SEQUENCE [LARGE SCALE GENOMIC DNA]</scope>
    <source>
        <strain evidence="3 4">NPDC033039</strain>
    </source>
</reference>
<feature type="compositionally biased region" description="Basic residues" evidence="1">
    <location>
        <begin position="180"/>
        <end position="195"/>
    </location>
</feature>
<evidence type="ECO:0000256" key="1">
    <source>
        <dbReference type="SAM" id="MobiDB-lite"/>
    </source>
</evidence>
<sequence length="275" mass="28392">MARIPTRIPGGLLVVTVVLPFSLALGTVTAHAAAPLGQGALRTSRALAPGTPEVRDPQLAERRHLPGERPGLFGLPDAFGATGIGDLASDFTELPGQDALPGGPPRPHHPAKDTAGPPRPHVPPHKPHRPPAPTPPAPPAPGSAAPHPPAPPTHTPAPPRTPDDRPASATPHHEAAPSHHPTHRRPAAPPHRPKRVPVSVPRPVPAEEPPAPSSRTVQEADDHQAPDAQAEPQSDGSTYPFAGTGTHAERVLPMGAGMALTGLGLAFLGLRLRRG</sequence>
<proteinExistence type="predicted"/>